<feature type="region of interest" description="Disordered" evidence="1">
    <location>
        <begin position="222"/>
        <end position="261"/>
    </location>
</feature>
<comment type="caution">
    <text evidence="2">The sequence shown here is derived from an EMBL/GenBank/DDBJ whole genome shotgun (WGS) entry which is preliminary data.</text>
</comment>
<proteinExistence type="predicted"/>
<reference evidence="2 3" key="1">
    <citation type="journal article" date="2021" name="BMC Biol.">
        <title>Horizontally acquired antibacterial genes associated with adaptive radiation of ladybird beetles.</title>
        <authorList>
            <person name="Li H.S."/>
            <person name="Tang X.F."/>
            <person name="Huang Y.H."/>
            <person name="Xu Z.Y."/>
            <person name="Chen M.L."/>
            <person name="Du X.Y."/>
            <person name="Qiu B.Y."/>
            <person name="Chen P.T."/>
            <person name="Zhang W."/>
            <person name="Slipinski A."/>
            <person name="Escalona H.E."/>
            <person name="Waterhouse R.M."/>
            <person name="Zwick A."/>
            <person name="Pang H."/>
        </authorList>
    </citation>
    <scope>NUCLEOTIDE SEQUENCE [LARGE SCALE GENOMIC DNA]</scope>
    <source>
        <strain evidence="2">SYSU2018</strain>
    </source>
</reference>
<protein>
    <submittedName>
        <fullName evidence="2">Uncharacterized protein</fullName>
    </submittedName>
</protein>
<sequence>MDSSETIEDEVTFLLRLKPSLTPPIRRKFRDTDNSNVSRKWDIKIEHHNSDIESIGSHQSSPVIGRRRYSNDKPCEQEFMENRMDTDFSRNAVYTNVSPPMTRRLVSDGKSYYLNHEPPPLPPRWQPSAPPQEEDVHMYPKPHFVSLETNHRKQQNANNHYFNFHPNSAWINDGSTLAPTPAIPVTRSFNPLSMMEIQSPQQPPTPTYFSGNELLIQPSRNSITNDAIPTSGKPPFSSNSQQKSVRPPKPSPRSSIVRDFQANDSSGNYRNVTVSFLL</sequence>
<dbReference type="Proteomes" id="UP001516400">
    <property type="component" value="Unassembled WGS sequence"/>
</dbReference>
<dbReference type="EMBL" id="JABFTP020000001">
    <property type="protein sequence ID" value="KAL3267263.1"/>
    <property type="molecule type" value="Genomic_DNA"/>
</dbReference>
<evidence type="ECO:0000313" key="3">
    <source>
        <dbReference type="Proteomes" id="UP001516400"/>
    </source>
</evidence>
<accession>A0ABD2MLJ7</accession>
<name>A0ABD2MLJ7_9CUCU</name>
<gene>
    <name evidence="2" type="ORF">HHI36_011396</name>
</gene>
<dbReference type="AlphaFoldDB" id="A0ABD2MLJ7"/>
<evidence type="ECO:0000313" key="2">
    <source>
        <dbReference type="EMBL" id="KAL3267263.1"/>
    </source>
</evidence>
<organism evidence="2 3">
    <name type="scientific">Cryptolaemus montrouzieri</name>
    <dbReference type="NCBI Taxonomy" id="559131"/>
    <lineage>
        <taxon>Eukaryota</taxon>
        <taxon>Metazoa</taxon>
        <taxon>Ecdysozoa</taxon>
        <taxon>Arthropoda</taxon>
        <taxon>Hexapoda</taxon>
        <taxon>Insecta</taxon>
        <taxon>Pterygota</taxon>
        <taxon>Neoptera</taxon>
        <taxon>Endopterygota</taxon>
        <taxon>Coleoptera</taxon>
        <taxon>Polyphaga</taxon>
        <taxon>Cucujiformia</taxon>
        <taxon>Coccinelloidea</taxon>
        <taxon>Coccinellidae</taxon>
        <taxon>Scymninae</taxon>
        <taxon>Scymnini</taxon>
        <taxon>Cryptolaemus</taxon>
    </lineage>
</organism>
<evidence type="ECO:0000256" key="1">
    <source>
        <dbReference type="SAM" id="MobiDB-lite"/>
    </source>
</evidence>
<keyword evidence="3" id="KW-1185">Reference proteome</keyword>